<evidence type="ECO:0000313" key="2">
    <source>
        <dbReference type="EMBL" id="QKI89503.1"/>
    </source>
</evidence>
<gene>
    <name evidence="2" type="ORF">HQN79_07935</name>
</gene>
<dbReference type="EMBL" id="CP054020">
    <property type="protein sequence ID" value="QKI89503.1"/>
    <property type="molecule type" value="Genomic_DNA"/>
</dbReference>
<keyword evidence="3" id="KW-1185">Reference proteome</keyword>
<dbReference type="InterPro" id="IPR009875">
    <property type="entry name" value="PilZ_domain"/>
</dbReference>
<sequence length="127" mass="14535">MGNQYDRRSSQRYSVRIPCRVICNGVQVKATLVDISEEGLGFVTSMPFLYEGRNVEVVFEVGQLHTDEKDGALHLTLEIRNQFSDSFAKRFGAKLREIPQDYLRYLKNILNKSRCNLLCDVMAKTAV</sequence>
<dbReference type="KEGG" id="txa:HQN79_07935"/>
<dbReference type="RefSeq" id="WP_173285401.1">
    <property type="nucleotide sequence ID" value="NZ_CP054020.1"/>
</dbReference>
<dbReference type="SUPFAM" id="SSF141371">
    <property type="entry name" value="PilZ domain-like"/>
    <property type="match status" value="1"/>
</dbReference>
<evidence type="ECO:0000313" key="3">
    <source>
        <dbReference type="Proteomes" id="UP000504724"/>
    </source>
</evidence>
<reference evidence="2 3" key="1">
    <citation type="submission" date="2020-05" db="EMBL/GenBank/DDBJ databases">
        <title>Thiomicrorhabdus sediminis sp.nov. and Thiomicrorhabdus xiamenensis sp.nov., novel sulfur-oxidizing bacteria isolated from coastal sediment.</title>
        <authorList>
            <person name="Liu X."/>
        </authorList>
    </citation>
    <scope>NUCLEOTIDE SEQUENCE [LARGE SCALE GENOMIC DNA]</scope>
    <source>
        <strain evidence="2 3">G2</strain>
    </source>
</reference>
<organism evidence="2 3">
    <name type="scientific">Thiomicrorhabdus xiamenensis</name>
    <dbReference type="NCBI Taxonomy" id="2739063"/>
    <lineage>
        <taxon>Bacteria</taxon>
        <taxon>Pseudomonadati</taxon>
        <taxon>Pseudomonadota</taxon>
        <taxon>Gammaproteobacteria</taxon>
        <taxon>Thiotrichales</taxon>
        <taxon>Piscirickettsiaceae</taxon>
        <taxon>Thiomicrorhabdus</taxon>
    </lineage>
</organism>
<proteinExistence type="predicted"/>
<feature type="domain" description="PilZ" evidence="1">
    <location>
        <begin position="6"/>
        <end position="110"/>
    </location>
</feature>
<dbReference type="Gene3D" id="2.40.10.220">
    <property type="entry name" value="predicted glycosyltransferase like domains"/>
    <property type="match status" value="1"/>
</dbReference>
<protein>
    <submittedName>
        <fullName evidence="2">PilZ domain-containing protein</fullName>
    </submittedName>
</protein>
<accession>A0A7D4SSJ6</accession>
<name>A0A7D4SSJ6_9GAMM</name>
<dbReference type="GO" id="GO:0035438">
    <property type="term" value="F:cyclic-di-GMP binding"/>
    <property type="evidence" value="ECO:0007669"/>
    <property type="project" value="InterPro"/>
</dbReference>
<dbReference type="Pfam" id="PF07238">
    <property type="entry name" value="PilZ"/>
    <property type="match status" value="1"/>
</dbReference>
<dbReference type="AlphaFoldDB" id="A0A7D4SSJ6"/>
<evidence type="ECO:0000259" key="1">
    <source>
        <dbReference type="Pfam" id="PF07238"/>
    </source>
</evidence>
<dbReference type="Proteomes" id="UP000504724">
    <property type="component" value="Chromosome"/>
</dbReference>